<proteinExistence type="predicted"/>
<accession>A0ABP0JAV7</accession>
<dbReference type="Proteomes" id="UP001642464">
    <property type="component" value="Unassembled WGS sequence"/>
</dbReference>
<reference evidence="1 2" key="1">
    <citation type="submission" date="2024-02" db="EMBL/GenBank/DDBJ databases">
        <authorList>
            <person name="Chen Y."/>
            <person name="Shah S."/>
            <person name="Dougan E. K."/>
            <person name="Thang M."/>
            <person name="Chan C."/>
        </authorList>
    </citation>
    <scope>NUCLEOTIDE SEQUENCE [LARGE SCALE GENOMIC DNA]</scope>
</reference>
<gene>
    <name evidence="1" type="ORF">SCF082_LOCUS11136</name>
</gene>
<dbReference type="EMBL" id="CAXAMM010006566">
    <property type="protein sequence ID" value="CAK9011535.1"/>
    <property type="molecule type" value="Genomic_DNA"/>
</dbReference>
<protein>
    <submittedName>
        <fullName evidence="1">Uncharacterized protein</fullName>
    </submittedName>
</protein>
<name>A0ABP0JAV7_9DINO</name>
<comment type="caution">
    <text evidence="1">The sequence shown here is derived from an EMBL/GenBank/DDBJ whole genome shotgun (WGS) entry which is preliminary data.</text>
</comment>
<keyword evidence="2" id="KW-1185">Reference proteome</keyword>
<sequence>MPPDILPEGHGRDALDFSAPLSASLTEDGTGATETLQATASAIHQPQMPPQFLPESHGHDALGDHALHLLELFENAGDCRAFLSELPLFSADPEVTLDKIAEHYQAQVSDLCLDNVNSHAALEVVPRHRRHHGLPFGRPA</sequence>
<evidence type="ECO:0000313" key="2">
    <source>
        <dbReference type="Proteomes" id="UP001642464"/>
    </source>
</evidence>
<organism evidence="1 2">
    <name type="scientific">Durusdinium trenchii</name>
    <dbReference type="NCBI Taxonomy" id="1381693"/>
    <lineage>
        <taxon>Eukaryota</taxon>
        <taxon>Sar</taxon>
        <taxon>Alveolata</taxon>
        <taxon>Dinophyceae</taxon>
        <taxon>Suessiales</taxon>
        <taxon>Symbiodiniaceae</taxon>
        <taxon>Durusdinium</taxon>
    </lineage>
</organism>
<evidence type="ECO:0000313" key="1">
    <source>
        <dbReference type="EMBL" id="CAK9011535.1"/>
    </source>
</evidence>